<keyword evidence="4" id="KW-0799">Topoisomerase</keyword>
<evidence type="ECO:0000256" key="2">
    <source>
        <dbReference type="ARBA" id="ARBA00006645"/>
    </source>
</evidence>
<evidence type="ECO:0000256" key="4">
    <source>
        <dbReference type="ARBA" id="ARBA00023029"/>
    </source>
</evidence>
<evidence type="ECO:0000256" key="3">
    <source>
        <dbReference type="ARBA" id="ARBA00012891"/>
    </source>
</evidence>
<dbReference type="PROSITE" id="PS52038">
    <property type="entry name" value="TOPO_IB_2"/>
    <property type="match status" value="1"/>
</dbReference>
<dbReference type="Pfam" id="PF21338">
    <property type="entry name" value="Top1B_N_bact"/>
    <property type="match status" value="1"/>
</dbReference>
<evidence type="ECO:0000313" key="10">
    <source>
        <dbReference type="Proteomes" id="UP000321907"/>
    </source>
</evidence>
<dbReference type="Gene3D" id="3.30.66.10">
    <property type="entry name" value="DNA topoisomerase I domain"/>
    <property type="match status" value="1"/>
</dbReference>
<dbReference type="Proteomes" id="UP000321907">
    <property type="component" value="Unassembled WGS sequence"/>
</dbReference>
<keyword evidence="10" id="KW-1185">Reference proteome</keyword>
<name>A0A5C7G017_9BACT</name>
<keyword evidence="6 9" id="KW-0413">Isomerase</keyword>
<evidence type="ECO:0000256" key="6">
    <source>
        <dbReference type="ARBA" id="ARBA00023235"/>
    </source>
</evidence>
<dbReference type="SUPFAM" id="SSF56349">
    <property type="entry name" value="DNA breaking-rejoining enzymes"/>
    <property type="match status" value="1"/>
</dbReference>
<comment type="similarity">
    <text evidence="2">Belongs to the type IB topoisomerase family.</text>
</comment>
<dbReference type="Gene3D" id="3.90.15.10">
    <property type="entry name" value="Topoisomerase I, Chain A, domain 3"/>
    <property type="match status" value="1"/>
</dbReference>
<evidence type="ECO:0000256" key="1">
    <source>
        <dbReference type="ARBA" id="ARBA00000213"/>
    </source>
</evidence>
<dbReference type="EC" id="5.6.2.1" evidence="3"/>
<comment type="caution">
    <text evidence="9">The sequence shown here is derived from an EMBL/GenBank/DDBJ whole genome shotgun (WGS) entry which is preliminary data.</text>
</comment>
<evidence type="ECO:0000259" key="8">
    <source>
        <dbReference type="Pfam" id="PF21338"/>
    </source>
</evidence>
<dbReference type="InterPro" id="IPR011010">
    <property type="entry name" value="DNA_brk_join_enz"/>
</dbReference>
<dbReference type="InterPro" id="IPR014711">
    <property type="entry name" value="TopoI_cat_a-hlx-sub_euk"/>
</dbReference>
<comment type="catalytic activity">
    <reaction evidence="1">
        <text>ATP-independent breakage of single-stranded DNA, followed by passage and rejoining.</text>
        <dbReference type="EC" id="5.6.2.1"/>
    </reaction>
</comment>
<dbReference type="PRINTS" id="PR00416">
    <property type="entry name" value="EUTPISMRASEI"/>
</dbReference>
<sequence length="348" mass="39936">MDALRQSTFNNVPNLVYVSDDKPGWTRRRCGRGFSYFREDGSRIRDKLIRDRLKALAIPPAWREVWICPLENGHLLSTGRDDADRKQYRYHPDWMAYQQLNKFSQLVGFAELLPAARQGIRTIITDRSQQWSHRRVSAIAVALLDETGMRVGNASYQRKNGTTGLTTLRRKHVETDEDGLHFDYTGKSNIERSVDLADKTLVRLVHNMSELPGYKIFRYRDADGKMKDLDSRDVNEMIKELVGPDFSSKFFRTWAATSSAVREYWELREENGGKVPERPDLRVTERVAEFLGNTVSVCRKYYIHPAVMAAIIDGNVPGPESVSSKDEERFSGEFDLEEIIAFSLCSAK</sequence>
<evidence type="ECO:0000256" key="5">
    <source>
        <dbReference type="ARBA" id="ARBA00023125"/>
    </source>
</evidence>
<reference evidence="9 10" key="1">
    <citation type="submission" date="2019-08" db="EMBL/GenBank/DDBJ databases">
        <title>Lewinella sp. strain SSH13 Genome sequencing and assembly.</title>
        <authorList>
            <person name="Kim I."/>
        </authorList>
    </citation>
    <scope>NUCLEOTIDE SEQUENCE [LARGE SCALE GENOMIC DNA]</scope>
    <source>
        <strain evidence="9 10">SSH13</strain>
    </source>
</reference>
<accession>A0A5C7G017</accession>
<dbReference type="GO" id="GO:0003677">
    <property type="term" value="F:DNA binding"/>
    <property type="evidence" value="ECO:0007669"/>
    <property type="project" value="UniProtKB-KW"/>
</dbReference>
<dbReference type="AlphaFoldDB" id="A0A5C7G017"/>
<dbReference type="InterPro" id="IPR049331">
    <property type="entry name" value="Top1B_N_bact"/>
</dbReference>
<dbReference type="SUPFAM" id="SSF55869">
    <property type="entry name" value="DNA topoisomerase I domain"/>
    <property type="match status" value="1"/>
</dbReference>
<dbReference type="OrthoDB" id="9778962at2"/>
<feature type="domain" description="DNA topoisomerase I catalytic core eukaryotic-type" evidence="7">
    <location>
        <begin position="98"/>
        <end position="311"/>
    </location>
</feature>
<dbReference type="GO" id="GO:0003917">
    <property type="term" value="F:DNA topoisomerase type I (single strand cut, ATP-independent) activity"/>
    <property type="evidence" value="ECO:0007669"/>
    <property type="project" value="UniProtKB-EC"/>
</dbReference>
<dbReference type="RefSeq" id="WP_147928930.1">
    <property type="nucleotide sequence ID" value="NZ_VOXD01000002.1"/>
</dbReference>
<dbReference type="GO" id="GO:0006265">
    <property type="term" value="P:DNA topological change"/>
    <property type="evidence" value="ECO:0007669"/>
    <property type="project" value="InterPro"/>
</dbReference>
<dbReference type="InterPro" id="IPR001631">
    <property type="entry name" value="TopoI"/>
</dbReference>
<gene>
    <name evidence="9" type="ORF">FUA23_01455</name>
</gene>
<evidence type="ECO:0000313" key="9">
    <source>
        <dbReference type="EMBL" id="TXF91390.1"/>
    </source>
</evidence>
<dbReference type="InterPro" id="IPR013500">
    <property type="entry name" value="TopoI_cat_euk"/>
</dbReference>
<dbReference type="Gene3D" id="1.10.132.120">
    <property type="match status" value="1"/>
</dbReference>
<dbReference type="InterPro" id="IPR035447">
    <property type="entry name" value="DNA_topo_I_N_sf"/>
</dbReference>
<proteinExistence type="inferred from homology"/>
<dbReference type="EMBL" id="VOXD01000002">
    <property type="protein sequence ID" value="TXF91390.1"/>
    <property type="molecule type" value="Genomic_DNA"/>
</dbReference>
<protein>
    <recommendedName>
        <fullName evidence="3">DNA topoisomerase</fullName>
        <ecNumber evidence="3">5.6.2.1</ecNumber>
    </recommendedName>
</protein>
<keyword evidence="5" id="KW-0238">DNA-binding</keyword>
<dbReference type="Pfam" id="PF01028">
    <property type="entry name" value="Topoisom_I"/>
    <property type="match status" value="1"/>
</dbReference>
<organism evidence="9 10">
    <name type="scientific">Neolewinella aurantiaca</name>
    <dbReference type="NCBI Taxonomy" id="2602767"/>
    <lineage>
        <taxon>Bacteria</taxon>
        <taxon>Pseudomonadati</taxon>
        <taxon>Bacteroidota</taxon>
        <taxon>Saprospiria</taxon>
        <taxon>Saprospirales</taxon>
        <taxon>Lewinellaceae</taxon>
        <taxon>Neolewinella</taxon>
    </lineage>
</organism>
<evidence type="ECO:0000259" key="7">
    <source>
        <dbReference type="Pfam" id="PF01028"/>
    </source>
</evidence>
<feature type="domain" description="DNA topoisomerase IB N-terminal" evidence="8">
    <location>
        <begin position="33"/>
        <end position="81"/>
    </location>
</feature>